<dbReference type="Pfam" id="PF00150">
    <property type="entry name" value="Cellulase"/>
    <property type="match status" value="1"/>
</dbReference>
<dbReference type="Proteomes" id="UP000815677">
    <property type="component" value="Unassembled WGS sequence"/>
</dbReference>
<evidence type="ECO:0000256" key="2">
    <source>
        <dbReference type="ARBA" id="ARBA00005641"/>
    </source>
</evidence>
<accession>A0ABQ0L153</accession>
<evidence type="ECO:0000256" key="3">
    <source>
        <dbReference type="ARBA" id="ARBA00012601"/>
    </source>
</evidence>
<keyword evidence="4 6" id="KW-0378">Hydrolase</keyword>
<evidence type="ECO:0000256" key="1">
    <source>
        <dbReference type="ARBA" id="ARBA00000966"/>
    </source>
</evidence>
<name>A0ABQ0L153_MYCCL</name>
<evidence type="ECO:0000313" key="9">
    <source>
        <dbReference type="EMBL" id="GAT44860.1"/>
    </source>
</evidence>
<proteinExistence type="inferred from homology"/>
<evidence type="ECO:0000256" key="7">
    <source>
        <dbReference type="SAM" id="SignalP"/>
    </source>
</evidence>
<dbReference type="InterPro" id="IPR001547">
    <property type="entry name" value="Glyco_hydro_5"/>
</dbReference>
<evidence type="ECO:0000259" key="8">
    <source>
        <dbReference type="Pfam" id="PF00150"/>
    </source>
</evidence>
<dbReference type="PANTHER" id="PTHR34142:SF1">
    <property type="entry name" value="GLYCOSIDE HYDROLASE FAMILY 5 DOMAIN-CONTAINING PROTEIN"/>
    <property type="match status" value="1"/>
</dbReference>
<evidence type="ECO:0000256" key="5">
    <source>
        <dbReference type="ARBA" id="ARBA00023295"/>
    </source>
</evidence>
<evidence type="ECO:0000256" key="4">
    <source>
        <dbReference type="ARBA" id="ARBA00022801"/>
    </source>
</evidence>
<gene>
    <name evidence="9" type="ORF">MCHLO_02463</name>
</gene>
<dbReference type="EMBL" id="DF840276">
    <property type="protein sequence ID" value="GAT44860.1"/>
    <property type="molecule type" value="Genomic_DNA"/>
</dbReference>
<feature type="chain" id="PRO_5047442243" description="cellulase" evidence="7">
    <location>
        <begin position="19"/>
        <end position="395"/>
    </location>
</feature>
<evidence type="ECO:0000256" key="6">
    <source>
        <dbReference type="RuleBase" id="RU361153"/>
    </source>
</evidence>
<keyword evidence="5 6" id="KW-0326">Glycosidase</keyword>
<keyword evidence="7" id="KW-0732">Signal</keyword>
<protein>
    <recommendedName>
        <fullName evidence="3">cellulase</fullName>
        <ecNumber evidence="3">3.2.1.4</ecNumber>
    </recommendedName>
</protein>
<dbReference type="Gene3D" id="3.20.20.80">
    <property type="entry name" value="Glycosidases"/>
    <property type="match status" value="1"/>
</dbReference>
<dbReference type="PANTHER" id="PTHR34142">
    <property type="entry name" value="ENDO-BETA-1,4-GLUCANASE A"/>
    <property type="match status" value="1"/>
</dbReference>
<comment type="catalytic activity">
    <reaction evidence="1">
        <text>Endohydrolysis of (1-&gt;4)-beta-D-glucosidic linkages in cellulose, lichenin and cereal beta-D-glucans.</text>
        <dbReference type="EC" id="3.2.1.4"/>
    </reaction>
</comment>
<keyword evidence="10" id="KW-1185">Reference proteome</keyword>
<dbReference type="SUPFAM" id="SSF51445">
    <property type="entry name" value="(Trans)glycosidases"/>
    <property type="match status" value="1"/>
</dbReference>
<comment type="similarity">
    <text evidence="2 6">Belongs to the glycosyl hydrolase 5 (cellulase A) family.</text>
</comment>
<feature type="domain" description="Glycoside hydrolase family 5" evidence="8">
    <location>
        <begin position="26"/>
        <end position="338"/>
    </location>
</feature>
<dbReference type="EC" id="3.2.1.4" evidence="3"/>
<reference evidence="9" key="1">
    <citation type="submission" date="2014-09" db="EMBL/GenBank/DDBJ databases">
        <title>Genome sequence of the luminous mushroom Mycena chlorophos for searching fungal bioluminescence genes.</title>
        <authorList>
            <person name="Tanaka Y."/>
            <person name="Kasuga D."/>
            <person name="Oba Y."/>
            <person name="Hase S."/>
            <person name="Sato K."/>
            <person name="Oba Y."/>
            <person name="Sakakibara Y."/>
        </authorList>
    </citation>
    <scope>NUCLEOTIDE SEQUENCE</scope>
</reference>
<organism evidence="9 10">
    <name type="scientific">Mycena chlorophos</name>
    <name type="common">Agaric fungus</name>
    <name type="synonym">Agaricus chlorophos</name>
    <dbReference type="NCBI Taxonomy" id="658473"/>
    <lineage>
        <taxon>Eukaryota</taxon>
        <taxon>Fungi</taxon>
        <taxon>Dikarya</taxon>
        <taxon>Basidiomycota</taxon>
        <taxon>Agaricomycotina</taxon>
        <taxon>Agaricomycetes</taxon>
        <taxon>Agaricomycetidae</taxon>
        <taxon>Agaricales</taxon>
        <taxon>Marasmiineae</taxon>
        <taxon>Mycenaceae</taxon>
        <taxon>Mycena</taxon>
    </lineage>
</organism>
<sequence>MKSLQNLCLVAALSLSTAKLLYVGVNESGGEFGVFGTPGTGLPGTFGVNYAFINESTVDIFVDQEKINFFRVTFLMERMCPLEFGLGARFNETYFSEYAAAINHITVTKGAYALIDPHNYMRYNDPSNQPFSGSVIGNTSDPNAATTAQFGEFWGELARRFATNPKVVFGINNEPHDMPTQLILANDQIAIDAIRAAGAPQLILAPGNGFTGGHSWTQVTGNNDAPSSEFLNKLSDPLKNTAIDIHEVRVNSSGGRTVLIHCVPQYLDVDFSGQHAECTQPAPTNLANLTLWLRENNLKAVISEFGGGDNQNCYDFIDDMLTYLAANDEYIGWTIWAAGPLWGTSSPCCGPDTGSLEPGMLNDLGQPDAFSNVWPNAVRPNIPKDLKRSGVSSLD</sequence>
<feature type="signal peptide" evidence="7">
    <location>
        <begin position="1"/>
        <end position="18"/>
    </location>
</feature>
<dbReference type="InterPro" id="IPR017853">
    <property type="entry name" value="GH"/>
</dbReference>
<evidence type="ECO:0000313" key="10">
    <source>
        <dbReference type="Proteomes" id="UP000815677"/>
    </source>
</evidence>